<dbReference type="EMBL" id="MU251470">
    <property type="protein sequence ID" value="KAG9234244.1"/>
    <property type="molecule type" value="Genomic_DNA"/>
</dbReference>
<keyword evidence="2" id="KW-0812">Transmembrane</keyword>
<dbReference type="PANTHER" id="PTHR23028:SF128">
    <property type="entry name" value="ACYLTRANSFERASE 3 DOMAIN-CONTAINING PROTEIN"/>
    <property type="match status" value="1"/>
</dbReference>
<evidence type="ECO:0000256" key="1">
    <source>
        <dbReference type="SAM" id="MobiDB-lite"/>
    </source>
</evidence>
<keyword evidence="5" id="KW-1185">Reference proteome</keyword>
<proteinExistence type="predicted"/>
<dbReference type="InterPro" id="IPR050879">
    <property type="entry name" value="Acyltransferase_3"/>
</dbReference>
<dbReference type="AlphaFoldDB" id="A0A9P7YI43"/>
<evidence type="ECO:0000256" key="2">
    <source>
        <dbReference type="SAM" id="Phobius"/>
    </source>
</evidence>
<evidence type="ECO:0000313" key="4">
    <source>
        <dbReference type="EMBL" id="KAG9234244.1"/>
    </source>
</evidence>
<feature type="compositionally biased region" description="Basic and acidic residues" evidence="1">
    <location>
        <begin position="429"/>
        <end position="447"/>
    </location>
</feature>
<reference evidence="4" key="1">
    <citation type="journal article" date="2021" name="IMA Fungus">
        <title>Genomic characterization of three marine fungi, including Emericellopsis atlantica sp. nov. with signatures of a generalist lifestyle and marine biomass degradation.</title>
        <authorList>
            <person name="Hagestad O.C."/>
            <person name="Hou L."/>
            <person name="Andersen J.H."/>
            <person name="Hansen E.H."/>
            <person name="Altermark B."/>
            <person name="Li C."/>
            <person name="Kuhnert E."/>
            <person name="Cox R.J."/>
            <person name="Crous P.W."/>
            <person name="Spatafora J.W."/>
            <person name="Lail K."/>
            <person name="Amirebrahimi M."/>
            <person name="Lipzen A."/>
            <person name="Pangilinan J."/>
            <person name="Andreopoulos W."/>
            <person name="Hayes R.D."/>
            <person name="Ng V."/>
            <person name="Grigoriev I.V."/>
            <person name="Jackson S.A."/>
            <person name="Sutton T.D.S."/>
            <person name="Dobson A.D.W."/>
            <person name="Rama T."/>
        </authorList>
    </citation>
    <scope>NUCLEOTIDE SEQUENCE</scope>
    <source>
        <strain evidence="4">TRa018bII</strain>
    </source>
</reference>
<gene>
    <name evidence="4" type="ORF">BJ875DRAFT_20308</name>
</gene>
<keyword evidence="4" id="KW-0808">Transferase</keyword>
<comment type="caution">
    <text evidence="4">The sequence shown here is derived from an EMBL/GenBank/DDBJ whole genome shotgun (WGS) entry which is preliminary data.</text>
</comment>
<dbReference type="OrthoDB" id="5405781at2759"/>
<dbReference type="Proteomes" id="UP000824998">
    <property type="component" value="Unassembled WGS sequence"/>
</dbReference>
<accession>A0A9P7YI43</accession>
<feature type="transmembrane region" description="Helical" evidence="2">
    <location>
        <begin position="383"/>
        <end position="402"/>
    </location>
</feature>
<protein>
    <submittedName>
        <fullName evidence="4">Acyltransferase 3</fullName>
    </submittedName>
</protein>
<sequence>MSVKQENVKWVDGLRGFASLLVVLTHIARSFDEALFLPASAEGAKPRVAQWPFIRILFQGRVGVHIFALVTGYVCALKPIRQCRAGQQEAMFSGISKSAFRRVPRLVLPTTIATTLIWFVTQFGVFEVGTRVEGWWLNFTSPKMTPFIGKAVKTLLINGITTWTKSWNIYDNNQWTLLPLLKGSMLVYMMLIATAYVKPRYRMMASFGMFIYYYISNDPVFGMQFFFGMFLSDLSQSPSHTAWCQARKWPSRIISPIFILFGLYLASYPEDKAQWAYWSTKMGHYSVWIFPEGNDTPRFYSAIGLEFAALGIHFSPSVKNFLSNRYLLYFGKNSFAVYLIHGSLLRSVLVWMYFGFSTPADIVHADGHREPGPNLKLCGNARFFFWLPIWFVMLYTCAHYWTKFVDPWCARLTEKWVKYTFDTPPPVLPKEERRPDPPTKTESEKPLLEGIVEGSASK</sequence>
<keyword evidence="2" id="KW-0472">Membrane</keyword>
<dbReference type="InterPro" id="IPR002656">
    <property type="entry name" value="Acyl_transf_3_dom"/>
</dbReference>
<feature type="transmembrane region" description="Helical" evidence="2">
    <location>
        <begin position="249"/>
        <end position="266"/>
    </location>
</feature>
<dbReference type="PANTHER" id="PTHR23028">
    <property type="entry name" value="ACETYLTRANSFERASE"/>
    <property type="match status" value="1"/>
</dbReference>
<feature type="transmembrane region" description="Helical" evidence="2">
    <location>
        <begin position="209"/>
        <end position="229"/>
    </location>
</feature>
<name>A0A9P7YI43_9HELO</name>
<dbReference type="Pfam" id="PF01757">
    <property type="entry name" value="Acyl_transf_3"/>
    <property type="match status" value="1"/>
</dbReference>
<keyword evidence="2" id="KW-1133">Transmembrane helix</keyword>
<keyword evidence="4" id="KW-0012">Acyltransferase</keyword>
<dbReference type="GO" id="GO:0016747">
    <property type="term" value="F:acyltransferase activity, transferring groups other than amino-acyl groups"/>
    <property type="evidence" value="ECO:0007669"/>
    <property type="project" value="InterPro"/>
</dbReference>
<feature type="transmembrane region" description="Helical" evidence="2">
    <location>
        <begin position="335"/>
        <end position="354"/>
    </location>
</feature>
<feature type="transmembrane region" description="Helical" evidence="2">
    <location>
        <begin position="175"/>
        <end position="197"/>
    </location>
</feature>
<evidence type="ECO:0000259" key="3">
    <source>
        <dbReference type="Pfam" id="PF01757"/>
    </source>
</evidence>
<feature type="transmembrane region" description="Helical" evidence="2">
    <location>
        <begin position="106"/>
        <end position="126"/>
    </location>
</feature>
<feature type="domain" description="Acyltransferase 3" evidence="3">
    <location>
        <begin position="9"/>
        <end position="397"/>
    </location>
</feature>
<organism evidence="4 5">
    <name type="scientific">Amylocarpus encephaloides</name>
    <dbReference type="NCBI Taxonomy" id="45428"/>
    <lineage>
        <taxon>Eukaryota</taxon>
        <taxon>Fungi</taxon>
        <taxon>Dikarya</taxon>
        <taxon>Ascomycota</taxon>
        <taxon>Pezizomycotina</taxon>
        <taxon>Leotiomycetes</taxon>
        <taxon>Helotiales</taxon>
        <taxon>Helotiales incertae sedis</taxon>
        <taxon>Amylocarpus</taxon>
    </lineage>
</organism>
<feature type="region of interest" description="Disordered" evidence="1">
    <location>
        <begin position="424"/>
        <end position="458"/>
    </location>
</feature>
<evidence type="ECO:0000313" key="5">
    <source>
        <dbReference type="Proteomes" id="UP000824998"/>
    </source>
</evidence>